<accession>A0A927CB01</accession>
<sequence>MSVTMSGQLAEALEAAETGVLVDRMEAIRSREGNPEGIEIERFGGCTAVYSRTMGWTSFNAVCGIGPEDTGAVRSIVDYYRERNRKFEVRIIPGKLNAELAKELASHGLRQTGFHSALYAETAEAHTNSALTDSEQDDGDVTFREMNSDEIDIYGRIHCLGFGLPANGAAPIAANNRVLFGREGWRFFLGFAGGVHAAVGVMRVQGDIASFTLAATLPDYRGRGLHAGLLRKRIETAASCGARFVAAQASFGSASFRNMERAGLKLAYLRAIWTME</sequence>
<keyword evidence="3" id="KW-1185">Reference proteome</keyword>
<feature type="domain" description="N-acetyltransferase" evidence="1">
    <location>
        <begin position="141"/>
        <end position="276"/>
    </location>
</feature>
<name>A0A927CB01_9BACL</name>
<dbReference type="InterPro" id="IPR000182">
    <property type="entry name" value="GNAT_dom"/>
</dbReference>
<dbReference type="EMBL" id="JACXJA010000018">
    <property type="protein sequence ID" value="MBD2863272.1"/>
    <property type="molecule type" value="Genomic_DNA"/>
</dbReference>
<reference evidence="2" key="1">
    <citation type="submission" date="2020-09" db="EMBL/GenBank/DDBJ databases">
        <title>A novel bacterium of genus Paenibacillus, isolated from South China Sea.</title>
        <authorList>
            <person name="Huang H."/>
            <person name="Mo K."/>
            <person name="Hu Y."/>
        </authorList>
    </citation>
    <scope>NUCLEOTIDE SEQUENCE</scope>
    <source>
        <strain evidence="2">IB182363</strain>
    </source>
</reference>
<dbReference type="Gene3D" id="3.40.630.30">
    <property type="match status" value="1"/>
</dbReference>
<dbReference type="Proteomes" id="UP000639396">
    <property type="component" value="Unassembled WGS sequence"/>
</dbReference>
<gene>
    <name evidence="2" type="ORF">IDH45_14865</name>
</gene>
<proteinExistence type="predicted"/>
<protein>
    <submittedName>
        <fullName evidence="2">GNAT family N-acetyltransferase</fullName>
    </submittedName>
</protein>
<dbReference type="InterPro" id="IPR016181">
    <property type="entry name" value="Acyl_CoA_acyltransferase"/>
</dbReference>
<dbReference type="AlphaFoldDB" id="A0A927CB01"/>
<dbReference type="PROSITE" id="PS51186">
    <property type="entry name" value="GNAT"/>
    <property type="match status" value="1"/>
</dbReference>
<evidence type="ECO:0000313" key="3">
    <source>
        <dbReference type="Proteomes" id="UP000639396"/>
    </source>
</evidence>
<dbReference type="RefSeq" id="WP_190928905.1">
    <property type="nucleotide sequence ID" value="NZ_JACXJA010000018.1"/>
</dbReference>
<evidence type="ECO:0000313" key="2">
    <source>
        <dbReference type="EMBL" id="MBD2863272.1"/>
    </source>
</evidence>
<dbReference type="GO" id="GO:0016747">
    <property type="term" value="F:acyltransferase activity, transferring groups other than amino-acyl groups"/>
    <property type="evidence" value="ECO:0007669"/>
    <property type="project" value="InterPro"/>
</dbReference>
<comment type="caution">
    <text evidence="2">The sequence shown here is derived from an EMBL/GenBank/DDBJ whole genome shotgun (WGS) entry which is preliminary data.</text>
</comment>
<organism evidence="2 3">
    <name type="scientific">Paenibacillus oceani</name>
    <dbReference type="NCBI Taxonomy" id="2772510"/>
    <lineage>
        <taxon>Bacteria</taxon>
        <taxon>Bacillati</taxon>
        <taxon>Bacillota</taxon>
        <taxon>Bacilli</taxon>
        <taxon>Bacillales</taxon>
        <taxon>Paenibacillaceae</taxon>
        <taxon>Paenibacillus</taxon>
    </lineage>
</organism>
<dbReference type="SUPFAM" id="SSF55729">
    <property type="entry name" value="Acyl-CoA N-acyltransferases (Nat)"/>
    <property type="match status" value="1"/>
</dbReference>
<evidence type="ECO:0000259" key="1">
    <source>
        <dbReference type="PROSITE" id="PS51186"/>
    </source>
</evidence>